<dbReference type="OrthoDB" id="9810080at2"/>
<dbReference type="EMBL" id="CP020612">
    <property type="protein sequence ID" value="ARJ69211.1"/>
    <property type="molecule type" value="Genomic_DNA"/>
</dbReference>
<dbReference type="RefSeq" id="WP_085377327.1">
    <property type="nucleotide sequence ID" value="NZ_CP020612.1"/>
</dbReference>
<evidence type="ECO:0000313" key="1">
    <source>
        <dbReference type="EMBL" id="ARJ69211.1"/>
    </source>
</evidence>
<keyword evidence="2" id="KW-1185">Reference proteome</keyword>
<accession>A0A1W6CWI3</accession>
<sequence>MLIDSTAILTFLADRHNALTFPPGSVEHARQNAVTFRVMVCLDEPLMLWTLMRHGHGDLACDNGRDWLHRRIIAGMACLGDMLGKGPWIMGDVFTIADIVLGIACTGQSVMNSRCGTRGCAFIWTG</sequence>
<organism evidence="1 2">
    <name type="scientific">Paracoccus contaminans</name>
    <dbReference type="NCBI Taxonomy" id="1945662"/>
    <lineage>
        <taxon>Bacteria</taxon>
        <taxon>Pseudomonadati</taxon>
        <taxon>Pseudomonadota</taxon>
        <taxon>Alphaproteobacteria</taxon>
        <taxon>Rhodobacterales</taxon>
        <taxon>Paracoccaceae</taxon>
        <taxon>Paracoccus</taxon>
    </lineage>
</organism>
<evidence type="ECO:0008006" key="3">
    <source>
        <dbReference type="Google" id="ProtNLM"/>
    </source>
</evidence>
<protein>
    <recommendedName>
        <fullName evidence="3">GST C-terminal domain-containing protein</fullName>
    </recommendedName>
</protein>
<dbReference type="Gene3D" id="3.40.30.10">
    <property type="entry name" value="Glutaredoxin"/>
    <property type="match status" value="1"/>
</dbReference>
<dbReference type="InterPro" id="IPR036282">
    <property type="entry name" value="Glutathione-S-Trfase_C_sf"/>
</dbReference>
<evidence type="ECO:0000313" key="2">
    <source>
        <dbReference type="Proteomes" id="UP000193017"/>
    </source>
</evidence>
<dbReference type="STRING" id="1945662.B0A89_05820"/>
<reference evidence="1 2" key="1">
    <citation type="submission" date="2017-03" db="EMBL/GenBank/DDBJ databases">
        <title>Genome sequence of Paracoccus contaminans isolated from a water microcosm.</title>
        <authorList>
            <person name="Aurass P."/>
            <person name="Karste S."/>
            <person name="Trost E."/>
            <person name="Glaeser S.P."/>
            <person name="Kaempfer P."/>
            <person name="Flieger A."/>
        </authorList>
    </citation>
    <scope>NUCLEOTIDE SEQUENCE [LARGE SCALE GENOMIC DNA]</scope>
    <source>
        <strain evidence="2">RKI 16-01929T\LMG 29738T\CCM 8701T\CIP 111112T</strain>
    </source>
</reference>
<proteinExistence type="predicted"/>
<name>A0A1W6CWI3_9RHOB</name>
<dbReference type="Gene3D" id="1.20.1050.10">
    <property type="match status" value="1"/>
</dbReference>
<dbReference type="AlphaFoldDB" id="A0A1W6CWI3"/>
<dbReference type="Proteomes" id="UP000193017">
    <property type="component" value="Chromosome"/>
</dbReference>
<dbReference type="KEGG" id="pcon:B0A89_05820"/>
<gene>
    <name evidence="1" type="ORF">B0A89_05820</name>
</gene>
<dbReference type="SUPFAM" id="SSF47616">
    <property type="entry name" value="GST C-terminal domain-like"/>
    <property type="match status" value="1"/>
</dbReference>